<sequence length="217" mass="24810">MIKYSNKIHIRKLLKKGIIRIGTLHEYRNSDYCEGIHDNTEGRKEVTLTIPNRVFDLSSSDPTTQSIKNNFFDGKIQGEGKLIFTGDGPMFGKRIDHPNCFIFCTSSQRVDLVPKTFGYDAGVKIINPEKFIGIISKVLSAKYGAKLVYFGKVNYKSKTEEWNFLDFGDNPALYKDESFSYQSEIRALWTLPSNKSIAPVILEIPELTKYVHQIRLE</sequence>
<accession>A0AAJ6LA74</accession>
<reference evidence="1 2" key="1">
    <citation type="submission" date="2023-04" db="EMBL/GenBank/DDBJ databases">
        <title>Acinetobacter johnsonii isolate AYTCM encoding NDM-1, OXA-58 and PER-1.</title>
        <authorList>
            <person name="Tian C."/>
            <person name="Wang S."/>
            <person name="Fan X."/>
            <person name="Xia D."/>
        </authorList>
    </citation>
    <scope>NUCLEOTIDE SEQUENCE [LARGE SCALE GENOMIC DNA]</scope>
    <source>
        <strain evidence="1 2">AYTCM</strain>
    </source>
</reference>
<dbReference type="AlphaFoldDB" id="A0AAJ6LA74"/>
<keyword evidence="2" id="KW-1185">Reference proteome</keyword>
<evidence type="ECO:0000313" key="2">
    <source>
        <dbReference type="Proteomes" id="UP001244586"/>
    </source>
</evidence>
<proteinExistence type="predicted"/>
<name>A0AAJ6LA74_ACIJO</name>
<evidence type="ECO:0000313" key="1">
    <source>
        <dbReference type="EMBL" id="WMG17662.1"/>
    </source>
</evidence>
<gene>
    <name evidence="1" type="ORF">QBJ73_14970</name>
</gene>
<protein>
    <submittedName>
        <fullName evidence="1">Uncharacterized protein</fullName>
    </submittedName>
</protein>
<dbReference type="Proteomes" id="UP001244586">
    <property type="component" value="Chromosome"/>
</dbReference>
<dbReference type="RefSeq" id="WP_058952001.1">
    <property type="nucleotide sequence ID" value="NZ_CP121776.1"/>
</dbReference>
<organism evidence="1 2">
    <name type="scientific">Acinetobacter johnsonii</name>
    <dbReference type="NCBI Taxonomy" id="40214"/>
    <lineage>
        <taxon>Bacteria</taxon>
        <taxon>Pseudomonadati</taxon>
        <taxon>Pseudomonadota</taxon>
        <taxon>Gammaproteobacteria</taxon>
        <taxon>Moraxellales</taxon>
        <taxon>Moraxellaceae</taxon>
        <taxon>Acinetobacter</taxon>
    </lineage>
</organism>
<dbReference type="EMBL" id="CP121776">
    <property type="protein sequence ID" value="WMG17662.1"/>
    <property type="molecule type" value="Genomic_DNA"/>
</dbReference>